<gene>
    <name evidence="1" type="ORF">ACFFP0_16735</name>
</gene>
<evidence type="ECO:0000313" key="2">
    <source>
        <dbReference type="Proteomes" id="UP001589692"/>
    </source>
</evidence>
<name>A0ABV6ALE0_9HYPH</name>
<dbReference type="RefSeq" id="WP_377262996.1">
    <property type="nucleotide sequence ID" value="NZ_JBHMAA010000018.1"/>
</dbReference>
<protein>
    <recommendedName>
        <fullName evidence="3">Glyoxalase</fullName>
    </recommendedName>
</protein>
<evidence type="ECO:0000313" key="1">
    <source>
        <dbReference type="EMBL" id="MFB9950503.1"/>
    </source>
</evidence>
<evidence type="ECO:0008006" key="3">
    <source>
        <dbReference type="Google" id="ProtNLM"/>
    </source>
</evidence>
<keyword evidence="2" id="KW-1185">Reference proteome</keyword>
<sequence>MSVLNVVVTDIPRLAAPFVDEFATYGVTIVHQADAEDTLAAARERHDNEASKRNRLAAGELGLDIYGMRPALEQAGLEFVHSTEWKG</sequence>
<dbReference type="Proteomes" id="UP001589692">
    <property type="component" value="Unassembled WGS sequence"/>
</dbReference>
<comment type="caution">
    <text evidence="1">The sequence shown here is derived from an EMBL/GenBank/DDBJ whole genome shotgun (WGS) entry which is preliminary data.</text>
</comment>
<dbReference type="EMBL" id="JBHMAA010000018">
    <property type="protein sequence ID" value="MFB9950503.1"/>
    <property type="molecule type" value="Genomic_DNA"/>
</dbReference>
<reference evidence="1 2" key="1">
    <citation type="submission" date="2024-09" db="EMBL/GenBank/DDBJ databases">
        <authorList>
            <person name="Sun Q."/>
            <person name="Mori K."/>
        </authorList>
    </citation>
    <scope>NUCLEOTIDE SEQUENCE [LARGE SCALE GENOMIC DNA]</scope>
    <source>
        <strain evidence="1 2">TBRC 4938</strain>
    </source>
</reference>
<accession>A0ABV6ALE0</accession>
<organism evidence="1 2">
    <name type="scientific">Rhizobium puerariae</name>
    <dbReference type="NCBI Taxonomy" id="1585791"/>
    <lineage>
        <taxon>Bacteria</taxon>
        <taxon>Pseudomonadati</taxon>
        <taxon>Pseudomonadota</taxon>
        <taxon>Alphaproteobacteria</taxon>
        <taxon>Hyphomicrobiales</taxon>
        <taxon>Rhizobiaceae</taxon>
        <taxon>Rhizobium/Agrobacterium group</taxon>
        <taxon>Rhizobium</taxon>
    </lineage>
</organism>
<proteinExistence type="predicted"/>